<feature type="domain" description="CAAX prenyl protease 2/Lysostaphin resistance protein A-like" evidence="2">
    <location>
        <begin position="214"/>
        <end position="304"/>
    </location>
</feature>
<proteinExistence type="predicted"/>
<reference evidence="4" key="1">
    <citation type="submission" date="2019-09" db="EMBL/GenBank/DDBJ databases">
        <title>Whole genome sequencing of Microbacterium maritypicum.</title>
        <authorList>
            <person name="Lenchi N."/>
        </authorList>
    </citation>
    <scope>NUCLEOTIDE SEQUENCE [LARGE SCALE GENOMIC DNA]</scope>
    <source>
        <strain evidence="4">G1</strain>
    </source>
</reference>
<evidence type="ECO:0000256" key="1">
    <source>
        <dbReference type="SAM" id="Phobius"/>
    </source>
</evidence>
<dbReference type="Pfam" id="PF02517">
    <property type="entry name" value="Rce1-like"/>
    <property type="match status" value="1"/>
</dbReference>
<feature type="transmembrane region" description="Helical" evidence="1">
    <location>
        <begin position="241"/>
        <end position="262"/>
    </location>
</feature>
<keyword evidence="3" id="KW-0645">Protease</keyword>
<feature type="transmembrane region" description="Helical" evidence="1">
    <location>
        <begin position="320"/>
        <end position="339"/>
    </location>
</feature>
<evidence type="ECO:0000259" key="2">
    <source>
        <dbReference type="Pfam" id="PF02517"/>
    </source>
</evidence>
<feature type="transmembrane region" description="Helical" evidence="1">
    <location>
        <begin position="210"/>
        <end position="229"/>
    </location>
</feature>
<dbReference type="GO" id="GO:0008237">
    <property type="term" value="F:metallopeptidase activity"/>
    <property type="evidence" value="ECO:0007669"/>
    <property type="project" value="UniProtKB-KW"/>
</dbReference>
<keyword evidence="3" id="KW-0482">Metalloprotease</keyword>
<feature type="transmembrane region" description="Helical" evidence="1">
    <location>
        <begin position="293"/>
        <end position="314"/>
    </location>
</feature>
<accession>A0ABQ6VAE8</accession>
<dbReference type="InterPro" id="IPR003675">
    <property type="entry name" value="Rce1/LyrA-like_dom"/>
</dbReference>
<name>A0ABQ6VAE8_9MICO</name>
<feature type="transmembrane region" description="Helical" evidence="1">
    <location>
        <begin position="268"/>
        <end position="286"/>
    </location>
</feature>
<gene>
    <name evidence="3" type="ORF">F6A08_06205</name>
</gene>
<feature type="transmembrane region" description="Helical" evidence="1">
    <location>
        <begin position="178"/>
        <end position="198"/>
    </location>
</feature>
<keyword evidence="3" id="KW-0378">Hydrolase</keyword>
<feature type="transmembrane region" description="Helical" evidence="1">
    <location>
        <begin position="80"/>
        <end position="111"/>
    </location>
</feature>
<keyword evidence="1" id="KW-0472">Membrane</keyword>
<keyword evidence="1" id="KW-1133">Transmembrane helix</keyword>
<comment type="caution">
    <text evidence="3">The sequence shown here is derived from an EMBL/GenBank/DDBJ whole genome shotgun (WGS) entry which is preliminary data.</text>
</comment>
<evidence type="ECO:0000313" key="4">
    <source>
        <dbReference type="Proteomes" id="UP000478836"/>
    </source>
</evidence>
<dbReference type="Proteomes" id="UP000478836">
    <property type="component" value="Unassembled WGS sequence"/>
</dbReference>
<evidence type="ECO:0000313" key="3">
    <source>
        <dbReference type="EMBL" id="KAB1867375.1"/>
    </source>
</evidence>
<keyword evidence="1" id="KW-0812">Transmembrane</keyword>
<feature type="transmembrane region" description="Helical" evidence="1">
    <location>
        <begin position="131"/>
        <end position="150"/>
    </location>
</feature>
<sequence>MVTPAMGMLTIVRNGVDSRIRPRSDATHRRTRKDRGMSLHEDAAAAPGIAATRDDVPEVERIAYHRLAHLRPRYRWWRMLLTGLVGIALYVAILLIVIVPLVIVSMVVPGWAVESQVLLTTTQFFDLDRPWLLVALVLPLILMIPALLLASRIVEGRGVGLLSSVTGRLRRGWLGKSLMLAVAVFVVYFAVVLGWSALSGDAVVADFSHPGLWTMVLLVLLLIPFQAAAEEYVFRGYLMQLVGSWLRHPAFAILLPVPIFVLGHGYDVWGAASVGMFAIVAAWLTWRTGGLEAAISLHIVNNVLIFLLGSVALVDANASSGTAVDLVASALAMVVYALLADRWAARLGIARTAQVTAPTAAADGTHHLGPVLHGSAARA</sequence>
<organism evidence="3 4">
    <name type="scientific">Microbacterium algeriense</name>
    <dbReference type="NCBI Taxonomy" id="2615184"/>
    <lineage>
        <taxon>Bacteria</taxon>
        <taxon>Bacillati</taxon>
        <taxon>Actinomycetota</taxon>
        <taxon>Actinomycetes</taxon>
        <taxon>Micrococcales</taxon>
        <taxon>Microbacteriaceae</taxon>
        <taxon>Microbacterium</taxon>
    </lineage>
</organism>
<dbReference type="EMBL" id="WAAO01000001">
    <property type="protein sequence ID" value="KAB1867375.1"/>
    <property type="molecule type" value="Genomic_DNA"/>
</dbReference>
<keyword evidence="4" id="KW-1185">Reference proteome</keyword>
<protein>
    <submittedName>
        <fullName evidence="3">CPBP family intramembrane metalloprotease</fullName>
    </submittedName>
</protein>